<keyword evidence="17 19" id="KW-0406">Ion transport</keyword>
<dbReference type="RefSeq" id="WP_173804522.1">
    <property type="nucleotide sequence ID" value="NZ_JABSNM010000004.1"/>
</dbReference>
<keyword evidence="18 19" id="KW-0472">Membrane</keyword>
<dbReference type="InterPro" id="IPR038414">
    <property type="entry name" value="CcoP_N_sf"/>
</dbReference>
<dbReference type="InterPro" id="IPR032858">
    <property type="entry name" value="CcoP_N"/>
</dbReference>
<evidence type="ECO:0000256" key="11">
    <source>
        <dbReference type="ARBA" id="ARBA00022737"/>
    </source>
</evidence>
<dbReference type="SUPFAM" id="SSF46626">
    <property type="entry name" value="Cytochrome c"/>
    <property type="match status" value="2"/>
</dbReference>
<comment type="subcellular location">
    <subcellularLocation>
        <location evidence="1 19">Cell inner membrane</location>
    </subcellularLocation>
</comment>
<evidence type="ECO:0000259" key="21">
    <source>
        <dbReference type="PROSITE" id="PS51007"/>
    </source>
</evidence>
<dbReference type="PANTHER" id="PTHR33751:SF1">
    <property type="entry name" value="CBB3-TYPE CYTOCHROME C OXIDASE SUBUNIT FIXP"/>
    <property type="match status" value="1"/>
</dbReference>
<comment type="caution">
    <text evidence="22">The sequence shown here is derived from an EMBL/GenBank/DDBJ whole genome shotgun (WGS) entry which is preliminary data.</text>
</comment>
<name>A0ABX2G2A8_9BURK</name>
<accession>A0ABX2G2A8</accession>
<dbReference type="InterPro" id="IPR009056">
    <property type="entry name" value="Cyt_c-like_dom"/>
</dbReference>
<dbReference type="PANTHER" id="PTHR33751">
    <property type="entry name" value="CBB3-TYPE CYTOCHROME C OXIDASE SUBUNIT FIXP"/>
    <property type="match status" value="1"/>
</dbReference>
<dbReference type="NCBIfam" id="TIGR00782">
    <property type="entry name" value="ccoP"/>
    <property type="match status" value="1"/>
</dbReference>
<evidence type="ECO:0000256" key="13">
    <source>
        <dbReference type="ARBA" id="ARBA00022982"/>
    </source>
</evidence>
<dbReference type="InterPro" id="IPR036909">
    <property type="entry name" value="Cyt_c-like_dom_sf"/>
</dbReference>
<comment type="function">
    <text evidence="19">C-type cytochrome. Part of the cbb3-type cytochrome c oxidase complex.</text>
</comment>
<keyword evidence="5 19" id="KW-1003">Cell membrane</keyword>
<dbReference type="Gene3D" id="1.10.760.10">
    <property type="entry name" value="Cytochrome c-like domain"/>
    <property type="match status" value="2"/>
</dbReference>
<dbReference type="InterPro" id="IPR008168">
    <property type="entry name" value="Cyt_C_IC"/>
</dbReference>
<feature type="domain" description="Cytochrome c" evidence="21">
    <location>
        <begin position="216"/>
        <end position="296"/>
    </location>
</feature>
<evidence type="ECO:0000313" key="22">
    <source>
        <dbReference type="EMBL" id="NRT55554.1"/>
    </source>
</evidence>
<feature type="domain" description="Cytochrome c" evidence="21">
    <location>
        <begin position="129"/>
        <end position="209"/>
    </location>
</feature>
<evidence type="ECO:0000256" key="12">
    <source>
        <dbReference type="ARBA" id="ARBA00022781"/>
    </source>
</evidence>
<keyword evidence="14 20" id="KW-1133">Transmembrane helix</keyword>
<dbReference type="InterPro" id="IPR004678">
    <property type="entry name" value="Cyt_c_oxidase_cbb3_su3"/>
</dbReference>
<evidence type="ECO:0000256" key="19">
    <source>
        <dbReference type="PIRNR" id="PIRNR000006"/>
    </source>
</evidence>
<evidence type="ECO:0000256" key="2">
    <source>
        <dbReference type="ARBA" id="ARBA00004673"/>
    </source>
</evidence>
<keyword evidence="11" id="KW-0677">Repeat</keyword>
<feature type="transmembrane region" description="Helical" evidence="20">
    <location>
        <begin position="12"/>
        <end position="31"/>
    </location>
</feature>
<evidence type="ECO:0000256" key="3">
    <source>
        <dbReference type="ARBA" id="ARBA00006113"/>
    </source>
</evidence>
<evidence type="ECO:0000256" key="20">
    <source>
        <dbReference type="SAM" id="Phobius"/>
    </source>
</evidence>
<evidence type="ECO:0000256" key="1">
    <source>
        <dbReference type="ARBA" id="ARBA00004533"/>
    </source>
</evidence>
<reference evidence="22 23" key="1">
    <citation type="submission" date="2020-05" db="EMBL/GenBank/DDBJ databases">
        <title>Genomic Encyclopedia of Type Strains, Phase IV (KMG-V): Genome sequencing to study the core and pangenomes of soil and plant-associated prokaryotes.</title>
        <authorList>
            <person name="Whitman W."/>
        </authorList>
    </citation>
    <scope>NUCLEOTIDE SEQUENCE [LARGE SCALE GENOMIC DNA]</scope>
    <source>
        <strain evidence="22 23">C29</strain>
    </source>
</reference>
<evidence type="ECO:0000256" key="18">
    <source>
        <dbReference type="ARBA" id="ARBA00023136"/>
    </source>
</evidence>
<keyword evidence="10 19" id="KW-0479">Metal-binding</keyword>
<evidence type="ECO:0000256" key="8">
    <source>
        <dbReference type="ARBA" id="ARBA00022660"/>
    </source>
</evidence>
<proteinExistence type="inferred from homology"/>
<evidence type="ECO:0000256" key="16">
    <source>
        <dbReference type="ARBA" id="ARBA00023004"/>
    </source>
</evidence>
<evidence type="ECO:0000256" key="17">
    <source>
        <dbReference type="ARBA" id="ARBA00023065"/>
    </source>
</evidence>
<comment type="cofactor">
    <cofactor evidence="19">
        <name>heme c</name>
        <dbReference type="ChEBI" id="CHEBI:61717"/>
    </cofactor>
    <text evidence="19">Binds 2 heme C groups per subunit.</text>
</comment>
<dbReference type="Pfam" id="PF14715">
    <property type="entry name" value="FixP_N"/>
    <property type="match status" value="1"/>
</dbReference>
<dbReference type="PROSITE" id="PS51007">
    <property type="entry name" value="CYTC"/>
    <property type="match status" value="2"/>
</dbReference>
<evidence type="ECO:0000256" key="7">
    <source>
        <dbReference type="ARBA" id="ARBA00022617"/>
    </source>
</evidence>
<dbReference type="Gene3D" id="6.10.280.130">
    <property type="match status" value="1"/>
</dbReference>
<evidence type="ECO:0000256" key="5">
    <source>
        <dbReference type="ARBA" id="ARBA00022475"/>
    </source>
</evidence>
<dbReference type="PIRSF" id="PIRSF000006">
    <property type="entry name" value="Cbb3-Cox_fixP"/>
    <property type="match status" value="1"/>
</dbReference>
<dbReference type="PRINTS" id="PR00605">
    <property type="entry name" value="CYTCHROMECIC"/>
</dbReference>
<evidence type="ECO:0000256" key="15">
    <source>
        <dbReference type="ARBA" id="ARBA00023002"/>
    </source>
</evidence>
<dbReference type="EMBL" id="JABSNM010000004">
    <property type="protein sequence ID" value="NRT55554.1"/>
    <property type="molecule type" value="Genomic_DNA"/>
</dbReference>
<keyword evidence="7 19" id="KW-0349">Heme</keyword>
<dbReference type="InterPro" id="IPR050597">
    <property type="entry name" value="Cytochrome_c_Oxidase_Subunit"/>
</dbReference>
<feature type="transmembrane region" description="Helical" evidence="20">
    <location>
        <begin position="61"/>
        <end position="80"/>
    </location>
</feature>
<protein>
    <recommendedName>
        <fullName evidence="19">Cbb3-type cytochrome c oxidase subunit</fullName>
    </recommendedName>
</protein>
<evidence type="ECO:0000256" key="6">
    <source>
        <dbReference type="ARBA" id="ARBA00022519"/>
    </source>
</evidence>
<keyword evidence="13 19" id="KW-0249">Electron transport</keyword>
<keyword evidence="16 19" id="KW-0408">Iron</keyword>
<comment type="pathway">
    <text evidence="2 19">Energy metabolism; oxidative phosphorylation.</text>
</comment>
<comment type="subunit">
    <text evidence="19">Component of the cbb3-type cytochrome c oxidase.</text>
</comment>
<dbReference type="Proteomes" id="UP001516061">
    <property type="component" value="Unassembled WGS sequence"/>
</dbReference>
<sequence>MSDFISSFWSWYVIAIVVGGLAFCVFVLIVASKRTVMADDNSTGHVWDEDLREMNNPLPRWWMGLFVITVVFAATYLTLYPGLGGSKGTLGWSSKGQLEAENAKALQTMAPVYERFKAMTPEQLMADPQAMGIGERLFVNTCAGCHGSDARGSKGFPNLTDNDWLGGSGPEYIAKTIAEGRQGMMPPMAAAVGSADDVKNVANYVLSLSGSPNDSIRAQLGKSKFGACAACHGADGKGNQAIGAPNLTDKVWLHGWGEAAVMAMVNNGKTNVMPQHASRLSPDQIRVLASYVWSLSHKGDKQTALAPAGDAKAQ</sequence>
<gene>
    <name evidence="22" type="ORF">HNQ01_001266</name>
</gene>
<keyword evidence="4 19" id="KW-0813">Transport</keyword>
<evidence type="ECO:0000256" key="4">
    <source>
        <dbReference type="ARBA" id="ARBA00022448"/>
    </source>
</evidence>
<evidence type="ECO:0000256" key="9">
    <source>
        <dbReference type="ARBA" id="ARBA00022692"/>
    </source>
</evidence>
<keyword evidence="23" id="KW-1185">Reference proteome</keyword>
<keyword evidence="8 19" id="KW-0679">Respiratory chain</keyword>
<keyword evidence="6 19" id="KW-0997">Cell inner membrane</keyword>
<evidence type="ECO:0000256" key="10">
    <source>
        <dbReference type="ARBA" id="ARBA00022723"/>
    </source>
</evidence>
<organism evidence="22 23">
    <name type="scientific">Sphaerotilus uruguayifluvii</name>
    <dbReference type="NCBI Taxonomy" id="2735897"/>
    <lineage>
        <taxon>Bacteria</taxon>
        <taxon>Pseudomonadati</taxon>
        <taxon>Pseudomonadota</taxon>
        <taxon>Betaproteobacteria</taxon>
        <taxon>Burkholderiales</taxon>
        <taxon>Sphaerotilaceae</taxon>
        <taxon>Sphaerotilus</taxon>
    </lineage>
</organism>
<comment type="similarity">
    <text evidence="3 19">Belongs to the CcoP / FixP family.</text>
</comment>
<keyword evidence="9 20" id="KW-0812">Transmembrane</keyword>
<keyword evidence="12 19" id="KW-0375">Hydrogen ion transport</keyword>
<evidence type="ECO:0000313" key="23">
    <source>
        <dbReference type="Proteomes" id="UP001516061"/>
    </source>
</evidence>
<dbReference type="Pfam" id="PF13442">
    <property type="entry name" value="Cytochrome_CBB3"/>
    <property type="match status" value="2"/>
</dbReference>
<evidence type="ECO:0000256" key="14">
    <source>
        <dbReference type="ARBA" id="ARBA00022989"/>
    </source>
</evidence>
<keyword evidence="15 19" id="KW-0560">Oxidoreductase</keyword>